<dbReference type="OrthoDB" id="5352132at2759"/>
<feature type="compositionally biased region" description="Low complexity" evidence="1">
    <location>
        <begin position="382"/>
        <end position="396"/>
    </location>
</feature>
<dbReference type="AlphaFoldDB" id="G0W8K9"/>
<gene>
    <name evidence="2" type="primary">NDAI0C04600</name>
    <name evidence="2" type="ordered locus">NDAI_0C04600</name>
</gene>
<dbReference type="HOGENOM" id="CLU_041195_1_0_1"/>
<feature type="compositionally biased region" description="Polar residues" evidence="1">
    <location>
        <begin position="45"/>
        <end position="58"/>
    </location>
</feature>
<dbReference type="RefSeq" id="XP_003669363.1">
    <property type="nucleotide sequence ID" value="XM_003669315.1"/>
</dbReference>
<feature type="region of interest" description="Disordered" evidence="1">
    <location>
        <begin position="475"/>
        <end position="497"/>
    </location>
</feature>
<feature type="compositionally biased region" description="Polar residues" evidence="1">
    <location>
        <begin position="433"/>
        <end position="450"/>
    </location>
</feature>
<dbReference type="GeneID" id="11496592"/>
<sequence>MQGRSNTGGGSRPFSTTNPFRTAAADPSLNQYKADQQFQDWAASQLGNSTHSSFSGSYNIDDDFNGIGRGQTSPSRSGHLSPRVLKQPSTNPFLDDLESIPDSPPIGRNTQRQQQAPPPPPPPSQSVSKNNFSTSTEEKERLRQRYLTEERTIPSSNPTIPPPPSYEEAAGRQKAKDNIYPQEKSSSDRSHRSHRSHSHHHRDREHERGTTDRKKSTSQSKKEKRKSKMPKNVDTIDKMDVTALFGGSFHHDGPFDACTPHRNKNNKAAPVMAFPVDGPNSTIGGASSKQSAMDEVFGRDDVDDDNDLYKLKGGNSTKDAIRTNIGDFKQMDAKNKATLVHGPITGALGSTTFLDGAPVDGGYSDNAGLQRNKSISYRMRDSNNNNKTSNGNLRRNMTTNTHSSSRYNSDLNYSNSNNNTSRFNGGGGAATRNMRTTGNVPRITRTQSDNADMGSVIGNQDDNEDVYLGVRFDPSAKKKSTGSKLLSRVKSLKVGRK</sequence>
<feature type="region of interest" description="Disordered" evidence="1">
    <location>
        <begin position="375"/>
        <end position="460"/>
    </location>
</feature>
<accession>G0W8K9</accession>
<dbReference type="InterPro" id="IPR013226">
    <property type="entry name" value="Pal1"/>
</dbReference>
<evidence type="ECO:0008006" key="4">
    <source>
        <dbReference type="Google" id="ProtNLM"/>
    </source>
</evidence>
<protein>
    <recommendedName>
        <fullName evidence="4">Pal1 cell morphology protein</fullName>
    </recommendedName>
</protein>
<dbReference type="PANTHER" id="PTHR28307:SF2">
    <property type="entry name" value="PROTEIN PAL1"/>
    <property type="match status" value="1"/>
</dbReference>
<dbReference type="eggNOG" id="ENOG502QPHY">
    <property type="taxonomic scope" value="Eukaryota"/>
</dbReference>
<feature type="compositionally biased region" description="Polar residues" evidence="1">
    <location>
        <begin position="28"/>
        <end position="39"/>
    </location>
</feature>
<reference evidence="2 3" key="1">
    <citation type="journal article" date="2011" name="Proc. Natl. Acad. Sci. U.S.A.">
        <title>Evolutionary erosion of yeast sex chromosomes by mating-type switching accidents.</title>
        <authorList>
            <person name="Gordon J.L."/>
            <person name="Armisen D."/>
            <person name="Proux-Wera E."/>
            <person name="Oheigeartaigh S.S."/>
            <person name="Byrne K.P."/>
            <person name="Wolfe K.H."/>
        </authorList>
    </citation>
    <scope>NUCLEOTIDE SEQUENCE [LARGE SCALE GENOMIC DNA]</scope>
    <source>
        <strain evidence="3">ATCC 10597 / BCRC 20456 / CBS 421 / NBRC 0211 / NRRL Y-12639</strain>
    </source>
</reference>
<name>G0W8K9_NAUDC</name>
<dbReference type="GO" id="GO:0030479">
    <property type="term" value="C:actin cortical patch"/>
    <property type="evidence" value="ECO:0007669"/>
    <property type="project" value="EnsemblFungi"/>
</dbReference>
<feature type="compositionally biased region" description="Basic and acidic residues" evidence="1">
    <location>
        <begin position="136"/>
        <end position="152"/>
    </location>
</feature>
<feature type="compositionally biased region" description="Low complexity" evidence="1">
    <location>
        <begin position="403"/>
        <end position="423"/>
    </location>
</feature>
<dbReference type="KEGG" id="ndi:NDAI_0C04600"/>
<proteinExistence type="predicted"/>
<dbReference type="OMA" id="FPIDGPN"/>
<feature type="compositionally biased region" description="Gly residues" evidence="1">
    <location>
        <begin position="1"/>
        <end position="11"/>
    </location>
</feature>
<dbReference type="EMBL" id="HE580269">
    <property type="protein sequence ID" value="CCD24120.1"/>
    <property type="molecule type" value="Genomic_DNA"/>
</dbReference>
<organism evidence="2 3">
    <name type="scientific">Naumovozyma dairenensis (strain ATCC 10597 / BCRC 20456 / CBS 421 / NBRC 0211 / NRRL Y-12639)</name>
    <name type="common">Saccharomyces dairenensis</name>
    <dbReference type="NCBI Taxonomy" id="1071378"/>
    <lineage>
        <taxon>Eukaryota</taxon>
        <taxon>Fungi</taxon>
        <taxon>Dikarya</taxon>
        <taxon>Ascomycota</taxon>
        <taxon>Saccharomycotina</taxon>
        <taxon>Saccharomycetes</taxon>
        <taxon>Saccharomycetales</taxon>
        <taxon>Saccharomycetaceae</taxon>
        <taxon>Naumovozyma</taxon>
    </lineage>
</organism>
<evidence type="ECO:0000256" key="1">
    <source>
        <dbReference type="SAM" id="MobiDB-lite"/>
    </source>
</evidence>
<dbReference type="Pfam" id="PF08316">
    <property type="entry name" value="Pal1"/>
    <property type="match status" value="1"/>
</dbReference>
<dbReference type="PANTHER" id="PTHR28307">
    <property type="entry name" value="PROTEIN PAL1"/>
    <property type="match status" value="1"/>
</dbReference>
<keyword evidence="3" id="KW-1185">Reference proteome</keyword>
<dbReference type="Proteomes" id="UP000000689">
    <property type="component" value="Chromosome 3"/>
</dbReference>
<evidence type="ECO:0000313" key="3">
    <source>
        <dbReference type="Proteomes" id="UP000000689"/>
    </source>
</evidence>
<evidence type="ECO:0000313" key="2">
    <source>
        <dbReference type="EMBL" id="CCD24120.1"/>
    </source>
</evidence>
<feature type="compositionally biased region" description="Polar residues" evidence="1">
    <location>
        <begin position="125"/>
        <end position="135"/>
    </location>
</feature>
<feature type="region of interest" description="Disordered" evidence="1">
    <location>
        <begin position="1"/>
        <end position="234"/>
    </location>
</feature>
<feature type="compositionally biased region" description="Basic and acidic residues" evidence="1">
    <location>
        <begin position="204"/>
        <end position="215"/>
    </location>
</feature>
<feature type="compositionally biased region" description="Basic residues" evidence="1">
    <location>
        <begin position="191"/>
        <end position="203"/>
    </location>
</feature>